<dbReference type="SUPFAM" id="SSF56672">
    <property type="entry name" value="DNA/RNA polymerases"/>
    <property type="match status" value="1"/>
</dbReference>
<dbReference type="PANTHER" id="PTHR11439:SF483">
    <property type="entry name" value="PEPTIDE SYNTHASE GLIP-LIKE, PUTATIVE (AFU_ORTHOLOGUE AFUA_3G12920)-RELATED"/>
    <property type="match status" value="1"/>
</dbReference>
<comment type="caution">
    <text evidence="4">The sequence shown here is derived from an EMBL/GenBank/DDBJ whole genome shotgun (WGS) entry which is preliminary data.</text>
</comment>
<proteinExistence type="predicted"/>
<evidence type="ECO:0000313" key="5">
    <source>
        <dbReference type="Proteomes" id="UP000236291"/>
    </source>
</evidence>
<dbReference type="InterPro" id="IPR013103">
    <property type="entry name" value="RVT_2"/>
</dbReference>
<dbReference type="Proteomes" id="UP000236291">
    <property type="component" value="Unassembled WGS sequence"/>
</dbReference>
<feature type="region of interest" description="Disordered" evidence="1">
    <location>
        <begin position="40"/>
        <end position="88"/>
    </location>
</feature>
<protein>
    <submittedName>
        <fullName evidence="4">Gag-pol polyprotein</fullName>
    </submittedName>
</protein>
<evidence type="ECO:0000256" key="1">
    <source>
        <dbReference type="SAM" id="MobiDB-lite"/>
    </source>
</evidence>
<dbReference type="InterPro" id="IPR043502">
    <property type="entry name" value="DNA/RNA_pol_sf"/>
</dbReference>
<reference evidence="4 5" key="2">
    <citation type="journal article" date="2017" name="Front. Plant Sci.">
        <title>Gene Classification and Mining of Molecular Markers Useful in Red Clover (Trifolium pratense) Breeding.</title>
        <authorList>
            <person name="Istvanek J."/>
            <person name="Dluhosova J."/>
            <person name="Dluhos P."/>
            <person name="Patkova L."/>
            <person name="Nedelnik J."/>
            <person name="Repkova J."/>
        </authorList>
    </citation>
    <scope>NUCLEOTIDE SEQUENCE [LARGE SCALE GENOMIC DNA]</scope>
    <source>
        <strain evidence="5">cv. Tatra</strain>
        <tissue evidence="4">Young leaves</tissue>
    </source>
</reference>
<feature type="non-terminal residue" evidence="4">
    <location>
        <position position="378"/>
    </location>
</feature>
<name>A0A2K3LLJ3_TRIPR</name>
<dbReference type="Pfam" id="PF07727">
    <property type="entry name" value="RVT_2"/>
    <property type="match status" value="1"/>
</dbReference>
<dbReference type="Pfam" id="PF25597">
    <property type="entry name" value="SH3_retrovirus"/>
    <property type="match status" value="1"/>
</dbReference>
<feature type="domain" description="Retroviral polymerase SH3-like" evidence="3">
    <location>
        <begin position="1"/>
        <end position="49"/>
    </location>
</feature>
<dbReference type="STRING" id="57577.A0A2K3LLJ3"/>
<evidence type="ECO:0000313" key="4">
    <source>
        <dbReference type="EMBL" id="PNX79392.1"/>
    </source>
</evidence>
<organism evidence="4 5">
    <name type="scientific">Trifolium pratense</name>
    <name type="common">Red clover</name>
    <dbReference type="NCBI Taxonomy" id="57577"/>
    <lineage>
        <taxon>Eukaryota</taxon>
        <taxon>Viridiplantae</taxon>
        <taxon>Streptophyta</taxon>
        <taxon>Embryophyta</taxon>
        <taxon>Tracheophyta</taxon>
        <taxon>Spermatophyta</taxon>
        <taxon>Magnoliopsida</taxon>
        <taxon>eudicotyledons</taxon>
        <taxon>Gunneridae</taxon>
        <taxon>Pentapetalae</taxon>
        <taxon>rosids</taxon>
        <taxon>fabids</taxon>
        <taxon>Fabales</taxon>
        <taxon>Fabaceae</taxon>
        <taxon>Papilionoideae</taxon>
        <taxon>50 kb inversion clade</taxon>
        <taxon>NPAAA clade</taxon>
        <taxon>Hologalegina</taxon>
        <taxon>IRL clade</taxon>
        <taxon>Trifolieae</taxon>
        <taxon>Trifolium</taxon>
    </lineage>
</organism>
<reference evidence="4 5" key="1">
    <citation type="journal article" date="2014" name="Am. J. Bot.">
        <title>Genome assembly and annotation for red clover (Trifolium pratense; Fabaceae).</title>
        <authorList>
            <person name="Istvanek J."/>
            <person name="Jaros M."/>
            <person name="Krenek A."/>
            <person name="Repkova J."/>
        </authorList>
    </citation>
    <scope>NUCLEOTIDE SEQUENCE [LARGE SCALE GENOMIC DNA]</scope>
    <source>
        <strain evidence="5">cv. Tatra</strain>
        <tissue evidence="4">Young leaves</tissue>
    </source>
</reference>
<evidence type="ECO:0000259" key="3">
    <source>
        <dbReference type="Pfam" id="PF25597"/>
    </source>
</evidence>
<dbReference type="InterPro" id="IPR057670">
    <property type="entry name" value="SH3_retrovirus"/>
</dbReference>
<evidence type="ECO:0000259" key="2">
    <source>
        <dbReference type="Pfam" id="PF07727"/>
    </source>
</evidence>
<dbReference type="AlphaFoldDB" id="A0A2K3LLJ3"/>
<sequence length="378" mass="42766">MDPKSEEGIFLEYSTNSRAYRVYNIRTKVIVESINVVIDDSTSAKTSDDEEDVATSLPTSDATAAEAESDSDDETTDPTSGPVNKVPSIRIQKNHPKDLIIGNPNQGLLLEDQMKRSDVWDLVPRPNCVNVIGTKWVFKNKSDENGVVTRKKARIVAQGYTQVEALDFDETFVPVAILESIRLLLCIACILKFKLYQMDVKSVFLNGYLHEEVYVEQPKGFIDHAHPDHVYKLKKALYGLKQAPRAWYERLTNFLVSQGYRKDGNDKTLFVKENKGKLVIAQIYVDDIVFGGMYEEMVQHFVQQMQYAKNMVKKFGMDNAAHKRTPTATHLKLTKDEKGIDVDQSLYRSMIGSLLYLTASRSDITFAIGVCARYQAKP</sequence>
<dbReference type="EMBL" id="ASHM01035898">
    <property type="protein sequence ID" value="PNX79392.1"/>
    <property type="molecule type" value="Genomic_DNA"/>
</dbReference>
<dbReference type="PANTHER" id="PTHR11439">
    <property type="entry name" value="GAG-POL-RELATED RETROTRANSPOSON"/>
    <property type="match status" value="1"/>
</dbReference>
<gene>
    <name evidence="4" type="ORF">L195_g035378</name>
</gene>
<feature type="compositionally biased region" description="Acidic residues" evidence="1">
    <location>
        <begin position="67"/>
        <end position="76"/>
    </location>
</feature>
<feature type="domain" description="Reverse transcriptase Ty1/copia-type" evidence="2">
    <location>
        <begin position="118"/>
        <end position="311"/>
    </location>
</feature>
<accession>A0A2K3LLJ3</accession>